<organism evidence="2 3">
    <name type="scientific">Klebsiella pneumoniae</name>
    <dbReference type="NCBI Taxonomy" id="573"/>
    <lineage>
        <taxon>Bacteria</taxon>
        <taxon>Pseudomonadati</taxon>
        <taxon>Pseudomonadota</taxon>
        <taxon>Gammaproteobacteria</taxon>
        <taxon>Enterobacterales</taxon>
        <taxon>Enterobacteriaceae</taxon>
        <taxon>Klebsiella/Raoultella group</taxon>
        <taxon>Klebsiella</taxon>
        <taxon>Klebsiella pneumoniae complex</taxon>
    </lineage>
</organism>
<dbReference type="Proteomes" id="UP000598328">
    <property type="component" value="Unassembled WGS sequence"/>
</dbReference>
<evidence type="ECO:0000313" key="2">
    <source>
        <dbReference type="EMBL" id="MBD3722744.1"/>
    </source>
</evidence>
<reference evidence="2" key="1">
    <citation type="submission" date="2020-07" db="EMBL/GenBank/DDBJ databases">
        <title>Clinical and genomic characterization of carbapenemase-producing Enterobacterales causing secondary infections during the COVID-19 crisis at a New York City hospital.</title>
        <authorList>
            <person name="Gomez-Simmonds A."/>
            <person name="Annavajhala M.K."/>
            <person name="Uhlemann A.-C."/>
        </authorList>
    </citation>
    <scope>NUCLEOTIDE SEQUENCE</scope>
    <source>
        <strain evidence="2">KP1826</strain>
        <strain evidence="1">NK1677</strain>
    </source>
</reference>
<name>A0A927E337_KLEPN</name>
<evidence type="ECO:0000313" key="1">
    <source>
        <dbReference type="EMBL" id="MBD3709322.1"/>
    </source>
</evidence>
<accession>A0A927E337</accession>
<evidence type="ECO:0000313" key="3">
    <source>
        <dbReference type="Proteomes" id="UP000598328"/>
    </source>
</evidence>
<protein>
    <submittedName>
        <fullName evidence="2">Uncharacterized protein</fullName>
    </submittedName>
</protein>
<dbReference type="AlphaFoldDB" id="A0A927E337"/>
<dbReference type="EMBL" id="JACXSV010000009">
    <property type="protein sequence ID" value="MBD3722744.1"/>
    <property type="molecule type" value="Genomic_DNA"/>
</dbReference>
<comment type="caution">
    <text evidence="2">The sequence shown here is derived from an EMBL/GenBank/DDBJ whole genome shotgun (WGS) entry which is preliminary data.</text>
</comment>
<proteinExistence type="predicted"/>
<sequence>MVRIKNLVHTSWQTNATSLESRVVISAREVFDVFCEYGETTCHPAENGSYVICIRDTCNVHIDNYYGLHGWGLQGHHGIKGLYGNRNTFNRVDFHSFGYDVFFKDLTVKGRQINLQGGNEWSIEKLRLYITRTSGDAVEYFLNYAIGMRQDYASDCDGILNIDGVTVMWDRGLPAWYNTTRSFDLVRIIDTANSLDQGD</sequence>
<dbReference type="Proteomes" id="UP000616340">
    <property type="component" value="Unassembled WGS sequence"/>
</dbReference>
<dbReference type="EMBL" id="JACXTN010000001">
    <property type="protein sequence ID" value="MBD3709322.1"/>
    <property type="molecule type" value="Genomic_DNA"/>
</dbReference>
<gene>
    <name evidence="2" type="ORF">IE978_20305</name>
    <name evidence="1" type="ORF">IE996_12335</name>
</gene>